<dbReference type="Proteomes" id="UP000438476">
    <property type="component" value="Unassembled WGS sequence"/>
</dbReference>
<reference evidence="2 3" key="1">
    <citation type="submission" date="2019-12" db="EMBL/GenBank/DDBJ databases">
        <title>Genomic-based taxomic classification of the family Erythrobacteraceae.</title>
        <authorList>
            <person name="Xu L."/>
        </authorList>
    </citation>
    <scope>NUCLEOTIDE SEQUENCE [LARGE SCALE GENOMIC DNA]</scope>
    <source>
        <strain evidence="2 3">LMG 29518</strain>
    </source>
</reference>
<organism evidence="2 3">
    <name type="scientific">Altericroceibacterium endophyticum</name>
    <dbReference type="NCBI Taxonomy" id="1808508"/>
    <lineage>
        <taxon>Bacteria</taxon>
        <taxon>Pseudomonadati</taxon>
        <taxon>Pseudomonadota</taxon>
        <taxon>Alphaproteobacteria</taxon>
        <taxon>Sphingomonadales</taxon>
        <taxon>Erythrobacteraceae</taxon>
        <taxon>Altericroceibacterium</taxon>
    </lineage>
</organism>
<evidence type="ECO:0000256" key="1">
    <source>
        <dbReference type="SAM" id="SignalP"/>
    </source>
</evidence>
<evidence type="ECO:0000313" key="3">
    <source>
        <dbReference type="Proteomes" id="UP000438476"/>
    </source>
</evidence>
<keyword evidence="3" id="KW-1185">Reference proteome</keyword>
<feature type="chain" id="PRO_5026149390" evidence="1">
    <location>
        <begin position="26"/>
        <end position="124"/>
    </location>
</feature>
<dbReference type="RefSeq" id="WP_160736492.1">
    <property type="nucleotide sequence ID" value="NZ_WTYT01000004.1"/>
</dbReference>
<keyword evidence="1" id="KW-0732">Signal</keyword>
<proteinExistence type="predicted"/>
<dbReference type="AlphaFoldDB" id="A0A6I4T7D3"/>
<evidence type="ECO:0000313" key="2">
    <source>
        <dbReference type="EMBL" id="MXO66041.1"/>
    </source>
</evidence>
<dbReference type="EMBL" id="WTYT01000004">
    <property type="protein sequence ID" value="MXO66041.1"/>
    <property type="molecule type" value="Genomic_DNA"/>
</dbReference>
<sequence>MYLRISSLGALVLLGACSASEPAPAPEGEAIDCLLDGVLQRPARCTVENVAGSPDGEIVIHRPDGGFRRFLSDDSGTGLIAADGADEVTITRQSDRGADRVEISVGPDRYFLPPEFLGDEQSAE</sequence>
<comment type="caution">
    <text evidence="2">The sequence shown here is derived from an EMBL/GenBank/DDBJ whole genome shotgun (WGS) entry which is preliminary data.</text>
</comment>
<gene>
    <name evidence="2" type="ORF">GRI91_09770</name>
</gene>
<dbReference type="PROSITE" id="PS51257">
    <property type="entry name" value="PROKAR_LIPOPROTEIN"/>
    <property type="match status" value="1"/>
</dbReference>
<accession>A0A6I4T7D3</accession>
<name>A0A6I4T7D3_9SPHN</name>
<protein>
    <submittedName>
        <fullName evidence="2">Uncharacterized protein</fullName>
    </submittedName>
</protein>
<dbReference type="OrthoDB" id="5402191at2"/>
<feature type="signal peptide" evidence="1">
    <location>
        <begin position="1"/>
        <end position="25"/>
    </location>
</feature>